<evidence type="ECO:0000259" key="4">
    <source>
        <dbReference type="PROSITE" id="PS50932"/>
    </source>
</evidence>
<keyword evidence="1" id="KW-0805">Transcription regulation</keyword>
<dbReference type="PROSITE" id="PS00356">
    <property type="entry name" value="HTH_LACI_1"/>
    <property type="match status" value="1"/>
</dbReference>
<evidence type="ECO:0000256" key="3">
    <source>
        <dbReference type="ARBA" id="ARBA00023163"/>
    </source>
</evidence>
<dbReference type="EMBL" id="BAAADS010000001">
    <property type="protein sequence ID" value="GAA0591432.1"/>
    <property type="molecule type" value="Genomic_DNA"/>
</dbReference>
<dbReference type="Pfam" id="PF13377">
    <property type="entry name" value="Peripla_BP_3"/>
    <property type="match status" value="1"/>
</dbReference>
<gene>
    <name evidence="5" type="ORF">GCM10009001_04410</name>
</gene>
<dbReference type="InterPro" id="IPR028082">
    <property type="entry name" value="Peripla_BP_I"/>
</dbReference>
<dbReference type="GO" id="GO:0003677">
    <property type="term" value="F:DNA binding"/>
    <property type="evidence" value="ECO:0007669"/>
    <property type="project" value="UniProtKB-KW"/>
</dbReference>
<feature type="domain" description="HTH lacI-type" evidence="4">
    <location>
        <begin position="2"/>
        <end position="57"/>
    </location>
</feature>
<evidence type="ECO:0000256" key="1">
    <source>
        <dbReference type="ARBA" id="ARBA00023015"/>
    </source>
</evidence>
<dbReference type="Proteomes" id="UP001500866">
    <property type="component" value="Unassembled WGS sequence"/>
</dbReference>
<name>A0ABN1FIC1_9BACI</name>
<evidence type="ECO:0000313" key="6">
    <source>
        <dbReference type="Proteomes" id="UP001500866"/>
    </source>
</evidence>
<dbReference type="Gene3D" id="3.40.50.2300">
    <property type="match status" value="2"/>
</dbReference>
<dbReference type="PANTHER" id="PTHR30146">
    <property type="entry name" value="LACI-RELATED TRANSCRIPTIONAL REPRESSOR"/>
    <property type="match status" value="1"/>
</dbReference>
<organism evidence="5 6">
    <name type="scientific">Virgibacillus siamensis</name>
    <dbReference type="NCBI Taxonomy" id="480071"/>
    <lineage>
        <taxon>Bacteria</taxon>
        <taxon>Bacillati</taxon>
        <taxon>Bacillota</taxon>
        <taxon>Bacilli</taxon>
        <taxon>Bacillales</taxon>
        <taxon>Bacillaceae</taxon>
        <taxon>Virgibacillus</taxon>
    </lineage>
</organism>
<protein>
    <submittedName>
        <fullName evidence="5">LacI family DNA-binding transcriptional regulator</fullName>
    </submittedName>
</protein>
<evidence type="ECO:0000313" key="5">
    <source>
        <dbReference type="EMBL" id="GAA0591432.1"/>
    </source>
</evidence>
<keyword evidence="6" id="KW-1185">Reference proteome</keyword>
<dbReference type="SUPFAM" id="SSF53822">
    <property type="entry name" value="Periplasmic binding protein-like I"/>
    <property type="match status" value="1"/>
</dbReference>
<dbReference type="InterPro" id="IPR000843">
    <property type="entry name" value="HTH_LacI"/>
</dbReference>
<dbReference type="SMART" id="SM00354">
    <property type="entry name" value="HTH_LACI"/>
    <property type="match status" value="1"/>
</dbReference>
<dbReference type="SUPFAM" id="SSF47413">
    <property type="entry name" value="lambda repressor-like DNA-binding domains"/>
    <property type="match status" value="1"/>
</dbReference>
<dbReference type="CDD" id="cd01544">
    <property type="entry name" value="PBP1_GalR"/>
    <property type="match status" value="1"/>
</dbReference>
<dbReference type="RefSeq" id="WP_343809864.1">
    <property type="nucleotide sequence ID" value="NZ_BAAADS010000001.1"/>
</dbReference>
<sequence>MATIKDIANKAGVSSATVSRVLNYDASLSVSDETKKKVFEAAEELSYKKRNGKRYAGQKIGVVHWYTEKEELSDLYYLSIRLGIEQRCKQHELYPDIYFFNDIESINAAEIDGIIAVGKFSEQQVDELTAINETIVFVDYSPNEEKYDAIVIDFEKATKKIIDYFISTNHREIGFIGGSELLKGEANALEDLREKTFKRYMREKNLYNERFVYNGLFSVEDGYNLMAKAIEDLQEALPTAFFASSDVMAVGCLRALHEYDIPVPERVSLIGINDMSISKYVYPSLSTIKVYTELMGETAVDTLIERFEGRSIPKKIFISTKLVIRKSVKQ</sequence>
<dbReference type="CDD" id="cd01392">
    <property type="entry name" value="HTH_LacI"/>
    <property type="match status" value="1"/>
</dbReference>
<dbReference type="Pfam" id="PF00356">
    <property type="entry name" value="LacI"/>
    <property type="match status" value="1"/>
</dbReference>
<comment type="caution">
    <text evidence="5">The sequence shown here is derived from an EMBL/GenBank/DDBJ whole genome shotgun (WGS) entry which is preliminary data.</text>
</comment>
<dbReference type="Gene3D" id="1.10.260.40">
    <property type="entry name" value="lambda repressor-like DNA-binding domains"/>
    <property type="match status" value="1"/>
</dbReference>
<keyword evidence="2 5" id="KW-0238">DNA-binding</keyword>
<dbReference type="InterPro" id="IPR046335">
    <property type="entry name" value="LacI/GalR-like_sensor"/>
</dbReference>
<proteinExistence type="predicted"/>
<reference evidence="5 6" key="1">
    <citation type="journal article" date="2019" name="Int. J. Syst. Evol. Microbiol.">
        <title>The Global Catalogue of Microorganisms (GCM) 10K type strain sequencing project: providing services to taxonomists for standard genome sequencing and annotation.</title>
        <authorList>
            <consortium name="The Broad Institute Genomics Platform"/>
            <consortium name="The Broad Institute Genome Sequencing Center for Infectious Disease"/>
            <person name="Wu L."/>
            <person name="Ma J."/>
        </authorList>
    </citation>
    <scope>NUCLEOTIDE SEQUENCE [LARGE SCALE GENOMIC DNA]</scope>
    <source>
        <strain evidence="5 6">JCM 15395</strain>
    </source>
</reference>
<dbReference type="PRINTS" id="PR00036">
    <property type="entry name" value="HTHLACI"/>
</dbReference>
<dbReference type="PROSITE" id="PS50932">
    <property type="entry name" value="HTH_LACI_2"/>
    <property type="match status" value="1"/>
</dbReference>
<dbReference type="PANTHER" id="PTHR30146:SF149">
    <property type="entry name" value="HTH-TYPE TRANSCRIPTIONAL REGULATOR EBGR"/>
    <property type="match status" value="1"/>
</dbReference>
<accession>A0ABN1FIC1</accession>
<evidence type="ECO:0000256" key="2">
    <source>
        <dbReference type="ARBA" id="ARBA00023125"/>
    </source>
</evidence>
<keyword evidence="3" id="KW-0804">Transcription</keyword>
<dbReference type="InterPro" id="IPR010982">
    <property type="entry name" value="Lambda_DNA-bd_dom_sf"/>
</dbReference>